<dbReference type="GO" id="GO:0016423">
    <property type="term" value="F:tRNA (guanine) methyltransferase activity"/>
    <property type="evidence" value="ECO:0007669"/>
    <property type="project" value="InterPro"/>
</dbReference>
<name>A0AA39C9V8_9HYME</name>
<dbReference type="Proteomes" id="UP001168990">
    <property type="component" value="Unassembled WGS sequence"/>
</dbReference>
<comment type="caution">
    <text evidence="4">The sequence shown here is derived from an EMBL/GenBank/DDBJ whole genome shotgun (WGS) entry which is preliminary data.</text>
</comment>
<proteinExistence type="predicted"/>
<dbReference type="GO" id="GO:0030488">
    <property type="term" value="P:tRNA methylation"/>
    <property type="evidence" value="ECO:0007669"/>
    <property type="project" value="InterPro"/>
</dbReference>
<dbReference type="InterPro" id="IPR001537">
    <property type="entry name" value="SpoU_MeTrfase"/>
</dbReference>
<keyword evidence="2" id="KW-0808">Transferase</keyword>
<dbReference type="PANTHER" id="PTHR12029:SF11">
    <property type="entry name" value="METHYLTRANSFERASE TARBP1-RELATED"/>
    <property type="match status" value="1"/>
</dbReference>
<dbReference type="SUPFAM" id="SSF75217">
    <property type="entry name" value="alpha/beta knot"/>
    <property type="match status" value="1"/>
</dbReference>
<organism evidence="4 5">
    <name type="scientific">Microctonus aethiopoides</name>
    <dbReference type="NCBI Taxonomy" id="144406"/>
    <lineage>
        <taxon>Eukaryota</taxon>
        <taxon>Metazoa</taxon>
        <taxon>Ecdysozoa</taxon>
        <taxon>Arthropoda</taxon>
        <taxon>Hexapoda</taxon>
        <taxon>Insecta</taxon>
        <taxon>Pterygota</taxon>
        <taxon>Neoptera</taxon>
        <taxon>Endopterygota</taxon>
        <taxon>Hymenoptera</taxon>
        <taxon>Apocrita</taxon>
        <taxon>Ichneumonoidea</taxon>
        <taxon>Braconidae</taxon>
        <taxon>Euphorinae</taxon>
        <taxon>Microctonus</taxon>
    </lineage>
</organism>
<dbReference type="PANTHER" id="PTHR12029">
    <property type="entry name" value="RNA METHYLTRANSFERASE"/>
    <property type="match status" value="1"/>
</dbReference>
<dbReference type="CDD" id="cd18091">
    <property type="entry name" value="SpoU-like_TRM3-like"/>
    <property type="match status" value="1"/>
</dbReference>
<feature type="domain" description="tRNA/rRNA methyltransferase SpoU type" evidence="3">
    <location>
        <begin position="1223"/>
        <end position="1365"/>
    </location>
</feature>
<dbReference type="InterPro" id="IPR029026">
    <property type="entry name" value="tRNA_m1G_MTases_N"/>
</dbReference>
<protein>
    <recommendedName>
        <fullName evidence="3">tRNA/rRNA methyltransferase SpoU type domain-containing protein</fullName>
    </recommendedName>
</protein>
<evidence type="ECO:0000259" key="3">
    <source>
        <dbReference type="Pfam" id="PF00588"/>
    </source>
</evidence>
<dbReference type="Pfam" id="PF00588">
    <property type="entry name" value="SpoU_methylase"/>
    <property type="match status" value="1"/>
</dbReference>
<evidence type="ECO:0000256" key="2">
    <source>
        <dbReference type="ARBA" id="ARBA00022679"/>
    </source>
</evidence>
<evidence type="ECO:0000256" key="1">
    <source>
        <dbReference type="ARBA" id="ARBA00022603"/>
    </source>
</evidence>
<accession>A0AA39C9V8</accession>
<keyword evidence="5" id="KW-1185">Reference proteome</keyword>
<reference evidence="4" key="2">
    <citation type="submission" date="2023-03" db="EMBL/GenBank/DDBJ databases">
        <authorList>
            <person name="Inwood S.N."/>
            <person name="Skelly J.G."/>
            <person name="Guhlin J."/>
            <person name="Harrop T.W.R."/>
            <person name="Goldson S.G."/>
            <person name="Dearden P.K."/>
        </authorList>
    </citation>
    <scope>NUCLEOTIDE SEQUENCE</scope>
    <source>
        <strain evidence="4">Irish</strain>
        <tissue evidence="4">Whole body</tissue>
    </source>
</reference>
<dbReference type="GO" id="GO:0003723">
    <property type="term" value="F:RNA binding"/>
    <property type="evidence" value="ECO:0007669"/>
    <property type="project" value="InterPro"/>
</dbReference>
<dbReference type="Gene3D" id="3.40.1280.10">
    <property type="match status" value="1"/>
</dbReference>
<sequence length="1373" mass="159683">MMRKEEGIEDERMPIVIDIIILQITLHSNAEQVMNLFEYLPVVDKKVLNVDVYLLGIIDCITEAVYLKSYIYEENDLNKINMKEIYQTHLDQITSCLFRLENPQWKLSISILNKMILTFDQLLVVSHLWEIILNENYNDYEKKLTLLSCIIDDILSLPVKEIIECNIEYCIKENIWLFIFNGLTSDVEQQRKQTLYIMKSILRFIEPYHEFSLKKNIIPFVHCQREDERKYLKQIMMNFFLILQSLKEKQGRLVEPVLAHIKELMKANIDHQACGNCFDRIWLRCIFQRILQHKSNAVKKLGLLNIMKMDPTAFDKTFLSLLVQFLNNTSLCDNPHMLCHPEISKNLTNFFYETENSNVDLINEFIHAASRITWAPIPLFYVFEALKVAIKILRNTQKNIWTENELEAIITIMKKNLSIQSPPMRDNIQINICKIFHWFAKQPLDLDILAKTCSAFPSPKIMHRSSESWDLIVDYLQYNIDAKNAVEYICQVCDKLCTKEDGGGINLKSLALIIVLLYDGKQIFVTKSCAVQKSLCDTLELIRGDDTTLCLRTIQLIECLLNILLGQEKHTTMPEKGDFINHLIFPYLDPAQRFIFKSLEQSSCPKTYDEATIYVETFRAIVAFNRFVHKSVNFPNDMKTFQDETTKTIDDFNGIVNLCYWYNLQLLYISSMCNMNLNVNDHSDGNFLLKLCCQQLHVGNKTDIENGGKMISECYEIIGKLIKQFFISFTDYSIIDFDQWLLNLKNLIDSGKEYVIPSVLGLLKKCFDNLHDHLLLENDIFKLIIDEHYVNYIILKSENIPNLRNVLMQHLVKLKASDFLYFHDNVVKCFLQSTIGRMDKRIEMEALHFVMCQHEILDIYQYTNTSKNPGIYIDVLFRAECILLLLRVMNSLGPQYFSVNRVLFFTSMLVNLKNKRYFDNSNIHRIKHRVMQLLLIIQPLLDKEATTVLYDTICDLIVSENDQPSVRIMQEWLLIRISIKYQSLRDKVWDLLEIVKSKRPGSITSVASIIFHVSQKLPIDKKVQYTRIAIRKLLPCCFRQKFVVRLSCRVILSELFYAIQSLFSLSLEYTIIRDAITESLQHEDLNNISIKIFDDFYFSLFDPIKDYDLETLLYDLPRLLGVSCDEQILPEIYTEILPKCYLDSDDLFHPFHIPLVNGPGFLKSISINFCYVKNESAFHRGEDIDDNSLSDVQNKIMPWKTMLPYVEELTSDRQQKLINDAGLIVVASLIDSLPNLGDLSRTSEIFCARELVLANTKCIRYKRFQSLSASSEESITITEVKPHELRNYLLEKKSMGWTLVGAEQTANSISLLDMKFNKKSILLLGNEKSGIPAYLIPLMDVCVKIPQVGIVHSLNVNVTGAICLWHYGKQHIF</sequence>
<dbReference type="InterPro" id="IPR029028">
    <property type="entry name" value="Alpha/beta_knot_MTases"/>
</dbReference>
<dbReference type="InterPro" id="IPR044748">
    <property type="entry name" value="Trm3/TARBP1_C"/>
</dbReference>
<evidence type="ECO:0000313" key="4">
    <source>
        <dbReference type="EMBL" id="KAK0160473.1"/>
    </source>
</evidence>
<dbReference type="InterPro" id="IPR045330">
    <property type="entry name" value="TRM3/TARBP1"/>
</dbReference>
<evidence type="ECO:0000313" key="5">
    <source>
        <dbReference type="Proteomes" id="UP001168990"/>
    </source>
</evidence>
<dbReference type="EMBL" id="JAQQBS010001423">
    <property type="protein sequence ID" value="KAK0160473.1"/>
    <property type="molecule type" value="Genomic_DNA"/>
</dbReference>
<keyword evidence="1" id="KW-0489">Methyltransferase</keyword>
<gene>
    <name evidence="4" type="ORF">PV328_007881</name>
</gene>
<reference evidence="4" key="1">
    <citation type="journal article" date="2023" name="bioRxiv">
        <title>Scaffold-level genome assemblies of two parasitoid biocontrol wasps reveal the parthenogenesis mechanism and an associated novel virus.</title>
        <authorList>
            <person name="Inwood S."/>
            <person name="Skelly J."/>
            <person name="Guhlin J."/>
            <person name="Harrop T."/>
            <person name="Goldson S."/>
            <person name="Dearden P."/>
        </authorList>
    </citation>
    <scope>NUCLEOTIDE SEQUENCE</scope>
    <source>
        <strain evidence="4">Irish</strain>
        <tissue evidence="4">Whole body</tissue>
    </source>
</reference>